<keyword evidence="2" id="KW-1185">Reference proteome</keyword>
<gene>
    <name evidence="1" type="ORF">FBU59_005636</name>
</gene>
<dbReference type="EMBL" id="JANBPW010004557">
    <property type="protein sequence ID" value="KAJ1934645.1"/>
    <property type="molecule type" value="Genomic_DNA"/>
</dbReference>
<name>A0ACC1J219_9FUNG</name>
<dbReference type="Proteomes" id="UP001150603">
    <property type="component" value="Unassembled WGS sequence"/>
</dbReference>
<evidence type="ECO:0000313" key="1">
    <source>
        <dbReference type="EMBL" id="KAJ1934645.1"/>
    </source>
</evidence>
<reference evidence="1" key="1">
    <citation type="submission" date="2022-07" db="EMBL/GenBank/DDBJ databases">
        <title>Phylogenomic reconstructions and comparative analyses of Kickxellomycotina fungi.</title>
        <authorList>
            <person name="Reynolds N.K."/>
            <person name="Stajich J.E."/>
            <person name="Barry K."/>
            <person name="Grigoriev I.V."/>
            <person name="Crous P."/>
            <person name="Smith M.E."/>
        </authorList>
    </citation>
    <scope>NUCLEOTIDE SEQUENCE</scope>
    <source>
        <strain evidence="1">NRRL 5244</strain>
    </source>
</reference>
<protein>
    <submittedName>
        <fullName evidence="1">Uncharacterized protein</fullName>
    </submittedName>
</protein>
<proteinExistence type="predicted"/>
<evidence type="ECO:0000313" key="2">
    <source>
        <dbReference type="Proteomes" id="UP001150603"/>
    </source>
</evidence>
<comment type="caution">
    <text evidence="1">The sequence shown here is derived from an EMBL/GenBank/DDBJ whole genome shotgun (WGS) entry which is preliminary data.</text>
</comment>
<accession>A0ACC1J219</accession>
<feature type="non-terminal residue" evidence="1">
    <location>
        <position position="467"/>
    </location>
</feature>
<organism evidence="1 2">
    <name type="scientific">Linderina macrospora</name>
    <dbReference type="NCBI Taxonomy" id="4868"/>
    <lineage>
        <taxon>Eukaryota</taxon>
        <taxon>Fungi</taxon>
        <taxon>Fungi incertae sedis</taxon>
        <taxon>Zoopagomycota</taxon>
        <taxon>Kickxellomycotina</taxon>
        <taxon>Kickxellomycetes</taxon>
        <taxon>Kickxellales</taxon>
        <taxon>Kickxellaceae</taxon>
        <taxon>Linderina</taxon>
    </lineage>
</organism>
<sequence length="467" mass="50336">MSNVVSPVSQASQVSARSTDHQQQQQPPLGTKQSKGFLKFNLFRSKTRANRKKSKEQVDVAPVTVTRSVSSTFESVEAGGRSPSTMTTSTSMSRDSEASSSMPGEFPHPTHQRGASLLSTETGQIMPVRNTPMDRKPSGQEFADWVFSTDDSQGKSPKTPRSEVPSDGVLVDHSVSGDEAKQQEKNAKDEEKPSVPEEQWPELQQPVVSPNASASGNAVVFDESRFDSAKSPLHIQQSETMAGSADLDSAFVVPTTSEGSSKAVIADDKDAFAVSPKEKVSFAATMSPKWSAVHLSSSRHSRSASADVTALKNTSGDDSDSNDDDDDDDDDAGAADQAFRVKFSIRDAAIKDNPDESKAALNRVATMLRGAPTIRRRGRRDVRTMYVAATEEKSLTDAIEAEAEANVKQESEELKKPDLVSGAEDEAVVKEVQEDDPFATNEQSTGEGMAETGEEPSVEKSVEEKKE</sequence>